<dbReference type="PANTHER" id="PTHR46193:SF10">
    <property type="entry name" value="6-PHOSPHOGLUCONATE PHOSPHATASE"/>
    <property type="match status" value="1"/>
</dbReference>
<comment type="similarity">
    <text evidence="2">Belongs to the HAD-like hydrolase superfamily. CbbY/CbbZ/Gph/YieH family.</text>
</comment>
<dbReference type="Gene3D" id="3.40.50.1000">
    <property type="entry name" value="HAD superfamily/HAD-like"/>
    <property type="match status" value="1"/>
</dbReference>
<dbReference type="Proteomes" id="UP000551616">
    <property type="component" value="Unassembled WGS sequence"/>
</dbReference>
<protein>
    <submittedName>
        <fullName evidence="5">6-phosphogluconate phosphatase</fullName>
        <ecNumber evidence="5">3.1.3.-</ecNumber>
    </submittedName>
</protein>
<evidence type="ECO:0000313" key="5">
    <source>
        <dbReference type="EMBL" id="MBA2115757.1"/>
    </source>
</evidence>
<reference evidence="5 6" key="1">
    <citation type="submission" date="2020-05" db="EMBL/GenBank/DDBJ databases">
        <title>Bremerella alba sp. nov., a novel planctomycete isolated from the surface of the macroalga Fucus spiralis.</title>
        <authorList>
            <person name="Godinho O."/>
            <person name="Botelho R."/>
            <person name="Albuquerque L."/>
            <person name="Wiegand S."/>
            <person name="Da Costa M.S."/>
            <person name="Lobo-Da-Cunha A."/>
            <person name="Jogler C."/>
            <person name="Lage O.M."/>
        </authorList>
    </citation>
    <scope>NUCLEOTIDE SEQUENCE [LARGE SCALE GENOMIC DNA]</scope>
    <source>
        <strain evidence="5 6">FF15</strain>
    </source>
</reference>
<evidence type="ECO:0000313" key="6">
    <source>
        <dbReference type="Proteomes" id="UP000551616"/>
    </source>
</evidence>
<accession>A0A7V9A7V5</accession>
<comment type="caution">
    <text evidence="5">The sequence shown here is derived from an EMBL/GenBank/DDBJ whole genome shotgun (WGS) entry which is preliminary data.</text>
</comment>
<dbReference type="InterPro" id="IPR023214">
    <property type="entry name" value="HAD_sf"/>
</dbReference>
<keyword evidence="3" id="KW-0479">Metal-binding</keyword>
<dbReference type="SFLD" id="SFLDS00003">
    <property type="entry name" value="Haloacid_Dehalogenase"/>
    <property type="match status" value="1"/>
</dbReference>
<dbReference type="PANTHER" id="PTHR46193">
    <property type="entry name" value="6-PHOSPHOGLUCONATE PHOSPHATASE"/>
    <property type="match status" value="1"/>
</dbReference>
<dbReference type="NCBIfam" id="TIGR01509">
    <property type="entry name" value="HAD-SF-IA-v3"/>
    <property type="match status" value="1"/>
</dbReference>
<keyword evidence="5" id="KW-0378">Hydrolase</keyword>
<dbReference type="AlphaFoldDB" id="A0A7V9A7V5"/>
<dbReference type="SUPFAM" id="SSF56784">
    <property type="entry name" value="HAD-like"/>
    <property type="match status" value="1"/>
</dbReference>
<dbReference type="InterPro" id="IPR006439">
    <property type="entry name" value="HAD-SF_hydro_IA"/>
</dbReference>
<evidence type="ECO:0000256" key="4">
    <source>
        <dbReference type="ARBA" id="ARBA00022842"/>
    </source>
</evidence>
<dbReference type="Pfam" id="PF00702">
    <property type="entry name" value="Hydrolase"/>
    <property type="match status" value="1"/>
</dbReference>
<keyword evidence="4" id="KW-0460">Magnesium</keyword>
<gene>
    <name evidence="5" type="primary">yieH</name>
    <name evidence="5" type="ORF">HOV93_29420</name>
</gene>
<evidence type="ECO:0000256" key="1">
    <source>
        <dbReference type="ARBA" id="ARBA00001946"/>
    </source>
</evidence>
<evidence type="ECO:0000256" key="3">
    <source>
        <dbReference type="ARBA" id="ARBA00022723"/>
    </source>
</evidence>
<dbReference type="Gene3D" id="1.10.150.240">
    <property type="entry name" value="Putative phosphatase, domain 2"/>
    <property type="match status" value="1"/>
</dbReference>
<evidence type="ECO:0000256" key="2">
    <source>
        <dbReference type="ARBA" id="ARBA00006171"/>
    </source>
</evidence>
<organism evidence="5 6">
    <name type="scientific">Bremerella alba</name>
    <dbReference type="NCBI Taxonomy" id="980252"/>
    <lineage>
        <taxon>Bacteria</taxon>
        <taxon>Pseudomonadati</taxon>
        <taxon>Planctomycetota</taxon>
        <taxon>Planctomycetia</taxon>
        <taxon>Pirellulales</taxon>
        <taxon>Pirellulaceae</taxon>
        <taxon>Bremerella</taxon>
    </lineage>
</organism>
<dbReference type="RefSeq" id="WP_207397195.1">
    <property type="nucleotide sequence ID" value="NZ_JABRWO010000008.1"/>
</dbReference>
<name>A0A7V9A7V5_9BACT</name>
<dbReference type="InterPro" id="IPR023198">
    <property type="entry name" value="PGP-like_dom2"/>
</dbReference>
<sequence length="213" mass="23058">MSSSCVIFDLDGTLVDSETLGSQALLDLLPELGEPLPIISERYRGQRMANIVADIETRLGKKLPDNFEDEYREYAASKIEAELRPMPGVVAMLNQLHLTRCVASSAPKAKIQLALNVCGLASFFGSDVFSCYEIGAWKPDPAIFRHAAQAMNVTAEHCVVVEDSDVGVSAATAAGMRVLRYDPVGSYSSSDSVQSFAHMDQLLGLIVSINDSR</sequence>
<dbReference type="EC" id="3.1.3.-" evidence="5"/>
<dbReference type="SFLD" id="SFLDG01129">
    <property type="entry name" value="C1.5:_HAD__Beta-PGM__Phosphata"/>
    <property type="match status" value="1"/>
</dbReference>
<keyword evidence="6" id="KW-1185">Reference proteome</keyword>
<dbReference type="InterPro" id="IPR036412">
    <property type="entry name" value="HAD-like_sf"/>
</dbReference>
<dbReference type="InterPro" id="IPR051600">
    <property type="entry name" value="Beta-PGM-like"/>
</dbReference>
<proteinExistence type="inferred from homology"/>
<dbReference type="EMBL" id="JABRWO010000008">
    <property type="protein sequence ID" value="MBA2115757.1"/>
    <property type="molecule type" value="Genomic_DNA"/>
</dbReference>
<dbReference type="GO" id="GO:0046872">
    <property type="term" value="F:metal ion binding"/>
    <property type="evidence" value="ECO:0007669"/>
    <property type="project" value="UniProtKB-KW"/>
</dbReference>
<dbReference type="GO" id="GO:0016787">
    <property type="term" value="F:hydrolase activity"/>
    <property type="evidence" value="ECO:0007669"/>
    <property type="project" value="UniProtKB-KW"/>
</dbReference>
<comment type="cofactor">
    <cofactor evidence="1">
        <name>Mg(2+)</name>
        <dbReference type="ChEBI" id="CHEBI:18420"/>
    </cofactor>
</comment>